<dbReference type="PATRIC" id="fig|1454001.3.peg.3864"/>
<sequence length="99" mass="11445">MLPRVMAVVLVAALALPPVITGGQERAPERGELLYETHCVACHDREVHWRDGRLVSDWRSLRAEVRRWQAMASLGWTDDEIDEVARFLQLRHYRNLAPD</sequence>
<dbReference type="EMBL" id="JFAX01000043">
    <property type="protein sequence ID" value="EXI63918.1"/>
    <property type="molecule type" value="Genomic_DNA"/>
</dbReference>
<dbReference type="GO" id="GO:0020037">
    <property type="term" value="F:heme binding"/>
    <property type="evidence" value="ECO:0007669"/>
    <property type="project" value="InterPro"/>
</dbReference>
<name>A0A011M2Y3_9PROT</name>
<keyword evidence="2" id="KW-1185">Reference proteome</keyword>
<dbReference type="Proteomes" id="UP000020218">
    <property type="component" value="Unassembled WGS sequence"/>
</dbReference>
<accession>A0A011M2Y3</accession>
<evidence type="ECO:0000313" key="1">
    <source>
        <dbReference type="EMBL" id="EXI63918.1"/>
    </source>
</evidence>
<protein>
    <submittedName>
        <fullName evidence="1">Green heme protein</fullName>
    </submittedName>
</protein>
<dbReference type="AlphaFoldDB" id="A0A011M2Y3"/>
<proteinExistence type="predicted"/>
<dbReference type="GO" id="GO:0009055">
    <property type="term" value="F:electron transfer activity"/>
    <property type="evidence" value="ECO:0007669"/>
    <property type="project" value="InterPro"/>
</dbReference>
<organism evidence="1 2">
    <name type="scientific">Candidatus Accumulibacter adjunctus</name>
    <dbReference type="NCBI Taxonomy" id="1454001"/>
    <lineage>
        <taxon>Bacteria</taxon>
        <taxon>Pseudomonadati</taxon>
        <taxon>Pseudomonadota</taxon>
        <taxon>Betaproteobacteria</taxon>
        <taxon>Candidatus Accumulibacter</taxon>
    </lineage>
</organism>
<dbReference type="InterPro" id="IPR036909">
    <property type="entry name" value="Cyt_c-like_dom_sf"/>
</dbReference>
<dbReference type="Gene3D" id="1.10.760.10">
    <property type="entry name" value="Cytochrome c-like domain"/>
    <property type="match status" value="1"/>
</dbReference>
<evidence type="ECO:0000313" key="2">
    <source>
        <dbReference type="Proteomes" id="UP000020218"/>
    </source>
</evidence>
<comment type="caution">
    <text evidence="1">The sequence shown here is derived from an EMBL/GenBank/DDBJ whole genome shotgun (WGS) entry which is preliminary data.</text>
</comment>
<gene>
    <name evidence="1" type="ORF">AW08_03839</name>
</gene>
<dbReference type="SUPFAM" id="SSF46626">
    <property type="entry name" value="Cytochrome c"/>
    <property type="match status" value="1"/>
</dbReference>
<reference evidence="1" key="1">
    <citation type="submission" date="2014-02" db="EMBL/GenBank/DDBJ databases">
        <title>Expanding our view of genomic diversity in Candidatus Accumulibacter clades.</title>
        <authorList>
            <person name="Skennerton C.T."/>
            <person name="Barr J.J."/>
            <person name="Slater F.R."/>
            <person name="Bond P.L."/>
            <person name="Tyson G.W."/>
        </authorList>
    </citation>
    <scope>NUCLEOTIDE SEQUENCE [LARGE SCALE GENOMIC DNA]</scope>
</reference>
<dbReference type="STRING" id="1454001.AW08_03839"/>